<dbReference type="GO" id="GO:0003677">
    <property type="term" value="F:DNA binding"/>
    <property type="evidence" value="ECO:0007669"/>
    <property type="project" value="UniProtKB-UniRule"/>
</dbReference>
<evidence type="ECO:0000259" key="11">
    <source>
        <dbReference type="PROSITE" id="PS51900"/>
    </source>
</evidence>
<dbReference type="GO" id="GO:0006313">
    <property type="term" value="P:DNA transposition"/>
    <property type="evidence" value="ECO:0007669"/>
    <property type="project" value="UniProtKB-UniRule"/>
</dbReference>
<comment type="caution">
    <text evidence="12">The sequence shown here is derived from an EMBL/GenBank/DDBJ whole genome shotgun (WGS) entry which is preliminary data.</text>
</comment>
<dbReference type="PANTHER" id="PTHR30349:SF81">
    <property type="entry name" value="TYROSINE RECOMBINASE XERC"/>
    <property type="match status" value="1"/>
</dbReference>
<dbReference type="PANTHER" id="PTHR30349">
    <property type="entry name" value="PHAGE INTEGRASE-RELATED"/>
    <property type="match status" value="1"/>
</dbReference>
<dbReference type="InterPro" id="IPR011010">
    <property type="entry name" value="DNA_brk_join_enz"/>
</dbReference>
<keyword evidence="4 9" id="KW-0159">Chromosome partition</keyword>
<dbReference type="InterPro" id="IPR004107">
    <property type="entry name" value="Integrase_SAM-like_N"/>
</dbReference>
<evidence type="ECO:0000256" key="2">
    <source>
        <dbReference type="ARBA" id="ARBA00022490"/>
    </source>
</evidence>
<keyword evidence="5 9" id="KW-0229">DNA integration</keyword>
<dbReference type="EMBL" id="AEPY01000008">
    <property type="protein sequence ID" value="EFU80168.1"/>
    <property type="molecule type" value="Genomic_DNA"/>
</dbReference>
<dbReference type="PROSITE" id="PS51898">
    <property type="entry name" value="TYR_RECOMBINASE"/>
    <property type="match status" value="1"/>
</dbReference>
<dbReference type="InterPro" id="IPR023009">
    <property type="entry name" value="Tyrosine_recombinase_XerC/XerD"/>
</dbReference>
<evidence type="ECO:0000256" key="9">
    <source>
        <dbReference type="HAMAP-Rule" id="MF_01808"/>
    </source>
</evidence>
<evidence type="ECO:0000313" key="12">
    <source>
        <dbReference type="EMBL" id="EFU80168.1"/>
    </source>
</evidence>
<dbReference type="Pfam" id="PF00589">
    <property type="entry name" value="Phage_integrase"/>
    <property type="match status" value="1"/>
</dbReference>
<evidence type="ECO:0000256" key="4">
    <source>
        <dbReference type="ARBA" id="ARBA00022829"/>
    </source>
</evidence>
<protein>
    <recommendedName>
        <fullName evidence="9">Tyrosine recombinase XerC</fullName>
    </recommendedName>
</protein>
<dbReference type="Gene3D" id="1.10.443.10">
    <property type="entry name" value="Intergrase catalytic core"/>
    <property type="match status" value="1"/>
</dbReference>
<comment type="function">
    <text evidence="9">Site-specific tyrosine recombinase, which acts by catalyzing the cutting and rejoining of the recombining DNA molecules. The XerC-XerD complex is essential to convert dimers of the bacterial chromosome into monomers to permit their segregation at cell division. It also contributes to the segregational stability of plasmids.</text>
</comment>
<keyword evidence="3 9" id="KW-0132">Cell division</keyword>
<feature type="active site" evidence="9">
    <location>
        <position position="265"/>
    </location>
</feature>
<accession>E6LYZ9</accession>
<dbReference type="RefSeq" id="WP_004009505.1">
    <property type="nucleotide sequence ID" value="NZ_GL622340.1"/>
</dbReference>
<sequence length="327" mass="35798">MGSRPAPDLVCPELLNPQPYLDYLAVERGASPHTVAAYTRDLRRYITFLVANGVNSLDEVTLPVLESFARALEAGFGDYAAVAPSSARRAIASVRSWHRYAYETGAVRANPTKGIAPAKVGAHLPTVLTVEEVQTLLEAASATGDDNALRDRALLEFLYATGARISEAVNLAVDDIDLDEEIPLVRLFGKGRKERLSMLGHLAKDALEAYLVRVRPRLAEKGRSQGRVFLNTLGRPLSRQSAWAIIQAVAQRAQITVPVGPHTLRHCFATHLLQGGADVRAVQELLGHASVTTTQIYTKVTNDMIREVYASAHPRARWHREASEPSR</sequence>
<feature type="domain" description="Core-binding (CB)" evidence="11">
    <location>
        <begin position="11"/>
        <end position="102"/>
    </location>
</feature>
<dbReference type="CDD" id="cd00798">
    <property type="entry name" value="INT_XerDC_C"/>
    <property type="match status" value="1"/>
</dbReference>
<dbReference type="GO" id="GO:0051301">
    <property type="term" value="P:cell division"/>
    <property type="evidence" value="ECO:0007669"/>
    <property type="project" value="UniProtKB-KW"/>
</dbReference>
<dbReference type="InterPro" id="IPR013762">
    <property type="entry name" value="Integrase-like_cat_sf"/>
</dbReference>
<evidence type="ECO:0000256" key="6">
    <source>
        <dbReference type="ARBA" id="ARBA00023125"/>
    </source>
</evidence>
<evidence type="ECO:0000256" key="5">
    <source>
        <dbReference type="ARBA" id="ARBA00022908"/>
    </source>
</evidence>
<dbReference type="Pfam" id="PF02899">
    <property type="entry name" value="Phage_int_SAM_1"/>
    <property type="match status" value="1"/>
</dbReference>
<evidence type="ECO:0000259" key="10">
    <source>
        <dbReference type="PROSITE" id="PS51898"/>
    </source>
</evidence>
<feature type="active site" evidence="9">
    <location>
        <position position="288"/>
    </location>
</feature>
<dbReference type="NCBIfam" id="NF001399">
    <property type="entry name" value="PRK00283.1"/>
    <property type="match status" value="1"/>
</dbReference>
<dbReference type="SUPFAM" id="SSF56349">
    <property type="entry name" value="DNA breaking-rejoining enzymes"/>
    <property type="match status" value="1"/>
</dbReference>
<keyword evidence="2 9" id="KW-0963">Cytoplasm</keyword>
<dbReference type="AlphaFoldDB" id="E6LYZ9"/>
<name>E6LYZ9_9ACTO</name>
<gene>
    <name evidence="9" type="primary">xerC</name>
    <name evidence="12" type="ORF">HMPREF0388_1086</name>
</gene>
<dbReference type="InterPro" id="IPR044068">
    <property type="entry name" value="CB"/>
</dbReference>
<evidence type="ECO:0000313" key="13">
    <source>
        <dbReference type="Proteomes" id="UP000005573"/>
    </source>
</evidence>
<dbReference type="Proteomes" id="UP000005573">
    <property type="component" value="Unassembled WGS sequence"/>
</dbReference>
<dbReference type="HAMAP" id="MF_01808">
    <property type="entry name" value="Recomb_XerC_XerD"/>
    <property type="match status" value="1"/>
</dbReference>
<dbReference type="InterPro" id="IPR002104">
    <property type="entry name" value="Integrase_catalytic"/>
</dbReference>
<evidence type="ECO:0000256" key="1">
    <source>
        <dbReference type="ARBA" id="ARBA00004496"/>
    </source>
</evidence>
<dbReference type="InterPro" id="IPR010998">
    <property type="entry name" value="Integrase_recombinase_N"/>
</dbReference>
<keyword evidence="6 9" id="KW-0238">DNA-binding</keyword>
<organism evidence="12 13">
    <name type="scientific">Mobiluncus curtisii ATCC 51333</name>
    <dbReference type="NCBI Taxonomy" id="887326"/>
    <lineage>
        <taxon>Bacteria</taxon>
        <taxon>Bacillati</taxon>
        <taxon>Actinomycetota</taxon>
        <taxon>Actinomycetes</taxon>
        <taxon>Actinomycetales</taxon>
        <taxon>Actinomycetaceae</taxon>
        <taxon>Mobiluncus</taxon>
    </lineage>
</organism>
<evidence type="ECO:0000256" key="3">
    <source>
        <dbReference type="ARBA" id="ARBA00022618"/>
    </source>
</evidence>
<keyword evidence="8 9" id="KW-0131">Cell cycle</keyword>
<comment type="subunit">
    <text evidence="9">Forms a cyclic heterotetrameric complex composed of two molecules of XerC and two molecules of XerD.</text>
</comment>
<feature type="active site" evidence="9">
    <location>
        <position position="190"/>
    </location>
</feature>
<dbReference type="GO" id="GO:0005737">
    <property type="term" value="C:cytoplasm"/>
    <property type="evidence" value="ECO:0007669"/>
    <property type="project" value="UniProtKB-SubCell"/>
</dbReference>
<dbReference type="PROSITE" id="PS51900">
    <property type="entry name" value="CB"/>
    <property type="match status" value="1"/>
</dbReference>
<reference evidence="12 13" key="1">
    <citation type="submission" date="2010-12" db="EMBL/GenBank/DDBJ databases">
        <authorList>
            <person name="Muzny D."/>
            <person name="Qin X."/>
            <person name="Deng J."/>
            <person name="Jiang H."/>
            <person name="Liu Y."/>
            <person name="Qu J."/>
            <person name="Song X.-Z."/>
            <person name="Zhang L."/>
            <person name="Thornton R."/>
            <person name="Coyle M."/>
            <person name="Francisco L."/>
            <person name="Jackson L."/>
            <person name="Javaid M."/>
            <person name="Korchina V."/>
            <person name="Kovar C."/>
            <person name="Mata R."/>
            <person name="Mathew T."/>
            <person name="Ngo R."/>
            <person name="Nguyen L."/>
            <person name="Nguyen N."/>
            <person name="Okwuonu G."/>
            <person name="Ongeri F."/>
            <person name="Pham C."/>
            <person name="Simmons D."/>
            <person name="Wilczek-Boney K."/>
            <person name="Hale W."/>
            <person name="Jakkamsetti A."/>
            <person name="Pham P."/>
            <person name="Ruth R."/>
            <person name="San Lucas F."/>
            <person name="Warren J."/>
            <person name="Zhang J."/>
            <person name="Zhao Z."/>
            <person name="Zhou C."/>
            <person name="Zhu D."/>
            <person name="Lee S."/>
            <person name="Bess C."/>
            <person name="Blankenburg K."/>
            <person name="Forbes L."/>
            <person name="Fu Q."/>
            <person name="Gubbala S."/>
            <person name="Hirani K."/>
            <person name="Jayaseelan J.C."/>
            <person name="Lara F."/>
            <person name="Munidasa M."/>
            <person name="Palculict T."/>
            <person name="Patil S."/>
            <person name="Pu L.-L."/>
            <person name="Saada N."/>
            <person name="Tang L."/>
            <person name="Weissenberger G."/>
            <person name="Zhu Y."/>
            <person name="Hemphill L."/>
            <person name="Shang Y."/>
            <person name="Youmans B."/>
            <person name="Ayvaz T."/>
            <person name="Ross M."/>
            <person name="Santibanez J."/>
            <person name="Aqrawi P."/>
            <person name="Gross S."/>
            <person name="Joshi V."/>
            <person name="Fowler G."/>
            <person name="Nazareth L."/>
            <person name="Reid J."/>
            <person name="Worley K."/>
            <person name="Petrosino J."/>
            <person name="Highlander S."/>
            <person name="Gibbs R."/>
        </authorList>
    </citation>
    <scope>NUCLEOTIDE SEQUENCE [LARGE SCALE GENOMIC DNA]</scope>
    <source>
        <strain evidence="12 13">ATCC 51333</strain>
    </source>
</reference>
<evidence type="ECO:0000256" key="7">
    <source>
        <dbReference type="ARBA" id="ARBA00023172"/>
    </source>
</evidence>
<proteinExistence type="inferred from homology"/>
<comment type="similarity">
    <text evidence="9">Belongs to the 'phage' integrase family. XerC subfamily.</text>
</comment>
<comment type="subcellular location">
    <subcellularLocation>
        <location evidence="1 9">Cytoplasm</location>
    </subcellularLocation>
</comment>
<keyword evidence="7 9" id="KW-0233">DNA recombination</keyword>
<dbReference type="InterPro" id="IPR050090">
    <property type="entry name" value="Tyrosine_recombinase_XerCD"/>
</dbReference>
<feature type="active site" evidence="9">
    <location>
        <position position="262"/>
    </location>
</feature>
<feature type="domain" description="Tyr recombinase" evidence="10">
    <location>
        <begin position="123"/>
        <end position="310"/>
    </location>
</feature>
<dbReference type="GO" id="GO:0009037">
    <property type="term" value="F:tyrosine-based site-specific recombinase activity"/>
    <property type="evidence" value="ECO:0007669"/>
    <property type="project" value="UniProtKB-UniRule"/>
</dbReference>
<dbReference type="HOGENOM" id="CLU_027562_9_0_11"/>
<dbReference type="Gene3D" id="1.10.150.130">
    <property type="match status" value="1"/>
</dbReference>
<evidence type="ECO:0000256" key="8">
    <source>
        <dbReference type="ARBA" id="ARBA00023306"/>
    </source>
</evidence>
<feature type="active site" description="O-(3'-phospho-DNA)-tyrosine intermediate" evidence="9">
    <location>
        <position position="297"/>
    </location>
</feature>
<dbReference type="GO" id="GO:0007059">
    <property type="term" value="P:chromosome segregation"/>
    <property type="evidence" value="ECO:0007669"/>
    <property type="project" value="UniProtKB-UniRule"/>
</dbReference>
<feature type="active site" evidence="9">
    <location>
        <position position="164"/>
    </location>
</feature>